<reference evidence="1 2" key="1">
    <citation type="submission" date="2020-08" db="EMBL/GenBank/DDBJ databases">
        <title>Genomic Encyclopedia of Type Strains, Phase IV (KMG-IV): sequencing the most valuable type-strain genomes for metagenomic binning, comparative biology and taxonomic classification.</title>
        <authorList>
            <person name="Goeker M."/>
        </authorList>
    </citation>
    <scope>NUCLEOTIDE SEQUENCE [LARGE SCALE GENOMIC DNA]</scope>
    <source>
        <strain evidence="1 2">DSM 12252</strain>
    </source>
</reference>
<evidence type="ECO:0000313" key="2">
    <source>
        <dbReference type="Proteomes" id="UP000590740"/>
    </source>
</evidence>
<organism evidence="1 2">
    <name type="scientific">Prosthecobacter vanneervenii</name>
    <dbReference type="NCBI Taxonomy" id="48466"/>
    <lineage>
        <taxon>Bacteria</taxon>
        <taxon>Pseudomonadati</taxon>
        <taxon>Verrucomicrobiota</taxon>
        <taxon>Verrucomicrobiia</taxon>
        <taxon>Verrucomicrobiales</taxon>
        <taxon>Verrucomicrobiaceae</taxon>
        <taxon>Prosthecobacter</taxon>
    </lineage>
</organism>
<dbReference type="AlphaFoldDB" id="A0A7W7YA01"/>
<dbReference type="RefSeq" id="WP_221306094.1">
    <property type="nucleotide sequence ID" value="NZ_JACHIG010000003.1"/>
</dbReference>
<dbReference type="Proteomes" id="UP000590740">
    <property type="component" value="Unassembled WGS sequence"/>
</dbReference>
<name>A0A7W7YA01_9BACT</name>
<gene>
    <name evidence="1" type="ORF">HNQ65_001901</name>
</gene>
<sequence>MDQILHIRALKPAQNSSALIGCKRHLIANEGGQFSLVQRAKAAIMLHGITQEYLTLDPGLIQFCGQIRFGVTHLLSVIMANVQTLNQVLQRGLWVTLIIQNRFTVKDDAPGLVLIGHALPPLAEKLL</sequence>
<dbReference type="EMBL" id="JACHIG010000003">
    <property type="protein sequence ID" value="MBB5032324.1"/>
    <property type="molecule type" value="Genomic_DNA"/>
</dbReference>
<proteinExistence type="predicted"/>
<keyword evidence="2" id="KW-1185">Reference proteome</keyword>
<protein>
    <submittedName>
        <fullName evidence="1">Uncharacterized protein</fullName>
    </submittedName>
</protein>
<accession>A0A7W7YA01</accession>
<comment type="caution">
    <text evidence="1">The sequence shown here is derived from an EMBL/GenBank/DDBJ whole genome shotgun (WGS) entry which is preliminary data.</text>
</comment>
<evidence type="ECO:0000313" key="1">
    <source>
        <dbReference type="EMBL" id="MBB5032324.1"/>
    </source>
</evidence>